<feature type="repeat" description="WD" evidence="3">
    <location>
        <begin position="8"/>
        <end position="49"/>
    </location>
</feature>
<evidence type="ECO:0000256" key="3">
    <source>
        <dbReference type="PROSITE-ProRule" id="PRU00221"/>
    </source>
</evidence>
<dbReference type="OrthoDB" id="2662816at2759"/>
<reference evidence="5" key="2">
    <citation type="submission" date="2015-01" db="EMBL/GenBank/DDBJ databases">
        <title>Evolutionary Origins and Diversification of the Mycorrhizal Mutualists.</title>
        <authorList>
            <consortium name="DOE Joint Genome Institute"/>
            <consortium name="Mycorrhizal Genomics Consortium"/>
            <person name="Kohler A."/>
            <person name="Kuo A."/>
            <person name="Nagy L.G."/>
            <person name="Floudas D."/>
            <person name="Copeland A."/>
            <person name="Barry K.W."/>
            <person name="Cichocki N."/>
            <person name="Veneault-Fourrey C."/>
            <person name="LaButti K."/>
            <person name="Lindquist E.A."/>
            <person name="Lipzen A."/>
            <person name="Lundell T."/>
            <person name="Morin E."/>
            <person name="Murat C."/>
            <person name="Riley R."/>
            <person name="Ohm R."/>
            <person name="Sun H."/>
            <person name="Tunlid A."/>
            <person name="Henrissat B."/>
            <person name="Grigoriev I.V."/>
            <person name="Hibbett D.S."/>
            <person name="Martin F."/>
        </authorList>
    </citation>
    <scope>NUCLEOTIDE SEQUENCE [LARGE SCALE GENOMIC DNA]</scope>
    <source>
        <strain evidence="5">ATCC 200175</strain>
    </source>
</reference>
<organism evidence="4 5">
    <name type="scientific">Paxillus involutus ATCC 200175</name>
    <dbReference type="NCBI Taxonomy" id="664439"/>
    <lineage>
        <taxon>Eukaryota</taxon>
        <taxon>Fungi</taxon>
        <taxon>Dikarya</taxon>
        <taxon>Basidiomycota</taxon>
        <taxon>Agaricomycotina</taxon>
        <taxon>Agaricomycetes</taxon>
        <taxon>Agaricomycetidae</taxon>
        <taxon>Boletales</taxon>
        <taxon>Paxilineae</taxon>
        <taxon>Paxillaceae</taxon>
        <taxon>Paxillus</taxon>
    </lineage>
</organism>
<dbReference type="PRINTS" id="PR00320">
    <property type="entry name" value="GPROTEINBRPT"/>
</dbReference>
<keyword evidence="5" id="KW-1185">Reference proteome</keyword>
<evidence type="ECO:0000313" key="4">
    <source>
        <dbReference type="EMBL" id="KIJ13503.1"/>
    </source>
</evidence>
<feature type="repeat" description="WD" evidence="3">
    <location>
        <begin position="136"/>
        <end position="177"/>
    </location>
</feature>
<dbReference type="Pfam" id="PF00400">
    <property type="entry name" value="WD40"/>
    <property type="match status" value="4"/>
</dbReference>
<dbReference type="CDD" id="cd00200">
    <property type="entry name" value="WD40"/>
    <property type="match status" value="1"/>
</dbReference>
<dbReference type="InterPro" id="IPR036322">
    <property type="entry name" value="WD40_repeat_dom_sf"/>
</dbReference>
<dbReference type="InterPro" id="IPR020472">
    <property type="entry name" value="WD40_PAC1"/>
</dbReference>
<dbReference type="InterPro" id="IPR001680">
    <property type="entry name" value="WD40_rpt"/>
</dbReference>
<dbReference type="PROSITE" id="PS50082">
    <property type="entry name" value="WD_REPEATS_2"/>
    <property type="match status" value="4"/>
</dbReference>
<dbReference type="PROSITE" id="PS50294">
    <property type="entry name" value="WD_REPEATS_REGION"/>
    <property type="match status" value="4"/>
</dbReference>
<dbReference type="Proteomes" id="UP000053647">
    <property type="component" value="Unassembled WGS sequence"/>
</dbReference>
<dbReference type="InterPro" id="IPR015943">
    <property type="entry name" value="WD40/YVTN_repeat-like_dom_sf"/>
</dbReference>
<feature type="repeat" description="WD" evidence="3">
    <location>
        <begin position="94"/>
        <end position="135"/>
    </location>
</feature>
<keyword evidence="1 3" id="KW-0853">WD repeat</keyword>
<accession>A0A0C9TTB5</accession>
<reference evidence="4 5" key="1">
    <citation type="submission" date="2014-06" db="EMBL/GenBank/DDBJ databases">
        <authorList>
            <consortium name="DOE Joint Genome Institute"/>
            <person name="Kuo A."/>
            <person name="Kohler A."/>
            <person name="Nagy L.G."/>
            <person name="Floudas D."/>
            <person name="Copeland A."/>
            <person name="Barry K.W."/>
            <person name="Cichocki N."/>
            <person name="Veneault-Fourrey C."/>
            <person name="LaButti K."/>
            <person name="Lindquist E.A."/>
            <person name="Lipzen A."/>
            <person name="Lundell T."/>
            <person name="Morin E."/>
            <person name="Murat C."/>
            <person name="Sun H."/>
            <person name="Tunlid A."/>
            <person name="Henrissat B."/>
            <person name="Grigoriev I.V."/>
            <person name="Hibbett D.S."/>
            <person name="Martin F."/>
            <person name="Nordberg H.P."/>
            <person name="Cantor M.N."/>
            <person name="Hua S.X."/>
        </authorList>
    </citation>
    <scope>NUCLEOTIDE SEQUENCE [LARGE SCALE GENOMIC DNA]</scope>
    <source>
        <strain evidence="4 5">ATCC 200175</strain>
    </source>
</reference>
<dbReference type="SMART" id="SM00320">
    <property type="entry name" value="WD40"/>
    <property type="match status" value="4"/>
</dbReference>
<dbReference type="SUPFAM" id="SSF50978">
    <property type="entry name" value="WD40 repeat-like"/>
    <property type="match status" value="1"/>
</dbReference>
<evidence type="ECO:0000256" key="1">
    <source>
        <dbReference type="ARBA" id="ARBA00022574"/>
    </source>
</evidence>
<dbReference type="PROSITE" id="PS00678">
    <property type="entry name" value="WD_REPEATS_1"/>
    <property type="match status" value="3"/>
</dbReference>
<evidence type="ECO:0008006" key="6">
    <source>
        <dbReference type="Google" id="ProtNLM"/>
    </source>
</evidence>
<feature type="non-terminal residue" evidence="4">
    <location>
        <position position="192"/>
    </location>
</feature>
<gene>
    <name evidence="4" type="ORF">PAXINDRAFT_57413</name>
</gene>
<dbReference type="HOGENOM" id="CLU_000288_57_18_1"/>
<evidence type="ECO:0000256" key="2">
    <source>
        <dbReference type="ARBA" id="ARBA00022737"/>
    </source>
</evidence>
<dbReference type="InterPro" id="IPR019775">
    <property type="entry name" value="WD40_repeat_CS"/>
</dbReference>
<feature type="repeat" description="WD" evidence="3">
    <location>
        <begin position="50"/>
        <end position="82"/>
    </location>
</feature>
<sequence>TAKPLMFMSGHKDDIRKLAYLPGGERIVTTSFDNTIRIWNVENGEQEGRTMEHKGWVNGLAVTRDGKRILSGGYDKRISVWDSVDLTAKPLMFMSGHKDDIRKLAYLPGGERIVTTSFDNTIRIWNVENGEQEGRTMEHKGWVNGLAVTRDGKRILSGGYDKRISVWDVETHKLIEEWQNDTGFIWCIAVSP</sequence>
<name>A0A0C9TTB5_PAXIN</name>
<keyword evidence="2" id="KW-0677">Repeat</keyword>
<evidence type="ECO:0000313" key="5">
    <source>
        <dbReference type="Proteomes" id="UP000053647"/>
    </source>
</evidence>
<dbReference type="AlphaFoldDB" id="A0A0C9TTB5"/>
<dbReference type="Gene3D" id="2.130.10.10">
    <property type="entry name" value="YVTN repeat-like/Quinoprotein amine dehydrogenase"/>
    <property type="match status" value="2"/>
</dbReference>
<dbReference type="PANTHER" id="PTHR19848">
    <property type="entry name" value="WD40 REPEAT PROTEIN"/>
    <property type="match status" value="1"/>
</dbReference>
<dbReference type="PANTHER" id="PTHR19848:SF8">
    <property type="entry name" value="F-BOX AND WD REPEAT DOMAIN CONTAINING 7"/>
    <property type="match status" value="1"/>
</dbReference>
<proteinExistence type="predicted"/>
<protein>
    <recommendedName>
        <fullName evidence="6">WD40 repeat-like protein</fullName>
    </recommendedName>
</protein>
<feature type="non-terminal residue" evidence="4">
    <location>
        <position position="1"/>
    </location>
</feature>
<dbReference type="EMBL" id="KN819351">
    <property type="protein sequence ID" value="KIJ13503.1"/>
    <property type="molecule type" value="Genomic_DNA"/>
</dbReference>